<evidence type="ECO:0000256" key="4">
    <source>
        <dbReference type="ARBA" id="ARBA00022692"/>
    </source>
</evidence>
<dbReference type="Proteomes" id="UP000078397">
    <property type="component" value="Unassembled WGS sequence"/>
</dbReference>
<gene>
    <name evidence="10" type="ORF">VFPPC_00357</name>
</gene>
<feature type="transmembrane region" description="Helical" evidence="9">
    <location>
        <begin position="744"/>
        <end position="764"/>
    </location>
</feature>
<feature type="transmembrane region" description="Helical" evidence="9">
    <location>
        <begin position="362"/>
        <end position="380"/>
    </location>
</feature>
<feature type="transmembrane region" description="Helical" evidence="9">
    <location>
        <begin position="612"/>
        <end position="632"/>
    </location>
</feature>
<dbReference type="PANTHER" id="PTHR22601">
    <property type="entry name" value="ISP4 LIKE PROTEIN"/>
    <property type="match status" value="1"/>
</dbReference>
<keyword evidence="5" id="KW-0571">Peptide transport</keyword>
<dbReference type="EMBL" id="LSBJ02000001">
    <property type="protein sequence ID" value="OAQ72361.2"/>
    <property type="molecule type" value="Genomic_DNA"/>
</dbReference>
<evidence type="ECO:0000256" key="3">
    <source>
        <dbReference type="ARBA" id="ARBA00022448"/>
    </source>
</evidence>
<feature type="transmembrane region" description="Helical" evidence="9">
    <location>
        <begin position="493"/>
        <end position="512"/>
    </location>
</feature>
<dbReference type="OrthoDB" id="9986677at2759"/>
<feature type="transmembrane region" description="Helical" evidence="9">
    <location>
        <begin position="966"/>
        <end position="983"/>
    </location>
</feature>
<keyword evidence="7 9" id="KW-1133">Transmembrane helix</keyword>
<dbReference type="GeneID" id="28844388"/>
<evidence type="ECO:0000256" key="6">
    <source>
        <dbReference type="ARBA" id="ARBA00022927"/>
    </source>
</evidence>
<evidence type="ECO:0000256" key="7">
    <source>
        <dbReference type="ARBA" id="ARBA00022989"/>
    </source>
</evidence>
<evidence type="ECO:0000256" key="1">
    <source>
        <dbReference type="ARBA" id="ARBA00004141"/>
    </source>
</evidence>
<dbReference type="NCBIfam" id="TIGR00727">
    <property type="entry name" value="ISP4_OPT"/>
    <property type="match status" value="1"/>
</dbReference>
<keyword evidence="4 9" id="KW-0812">Transmembrane</keyword>
<feature type="transmembrane region" description="Helical" evidence="9">
    <location>
        <begin position="392"/>
        <end position="414"/>
    </location>
</feature>
<accession>A0A179G4R9</accession>
<feature type="transmembrane region" description="Helical" evidence="9">
    <location>
        <begin position="858"/>
        <end position="876"/>
    </location>
</feature>
<feature type="transmembrane region" description="Helical" evidence="9">
    <location>
        <begin position="685"/>
        <end position="703"/>
    </location>
</feature>
<evidence type="ECO:0000256" key="8">
    <source>
        <dbReference type="ARBA" id="ARBA00023136"/>
    </source>
</evidence>
<dbReference type="GO" id="GO:0015031">
    <property type="term" value="P:protein transport"/>
    <property type="evidence" value="ECO:0007669"/>
    <property type="project" value="UniProtKB-KW"/>
</dbReference>
<organism evidence="10 11">
    <name type="scientific">Pochonia chlamydosporia 170</name>
    <dbReference type="NCBI Taxonomy" id="1380566"/>
    <lineage>
        <taxon>Eukaryota</taxon>
        <taxon>Fungi</taxon>
        <taxon>Dikarya</taxon>
        <taxon>Ascomycota</taxon>
        <taxon>Pezizomycotina</taxon>
        <taxon>Sordariomycetes</taxon>
        <taxon>Hypocreomycetidae</taxon>
        <taxon>Hypocreales</taxon>
        <taxon>Clavicipitaceae</taxon>
        <taxon>Pochonia</taxon>
    </lineage>
</organism>
<feature type="transmembrane region" description="Helical" evidence="9">
    <location>
        <begin position="922"/>
        <end position="945"/>
    </location>
</feature>
<dbReference type="GO" id="GO:0016020">
    <property type="term" value="C:membrane"/>
    <property type="evidence" value="ECO:0007669"/>
    <property type="project" value="UniProtKB-SubCell"/>
</dbReference>
<evidence type="ECO:0000256" key="9">
    <source>
        <dbReference type="SAM" id="Phobius"/>
    </source>
</evidence>
<dbReference type="InterPro" id="IPR004813">
    <property type="entry name" value="OPT"/>
</dbReference>
<feature type="transmembrane region" description="Helical" evidence="9">
    <location>
        <begin position="533"/>
        <end position="551"/>
    </location>
</feature>
<reference evidence="10 11" key="1">
    <citation type="journal article" date="2016" name="PLoS Pathog.">
        <title>Biosynthesis of antibiotic leucinostatins in bio-control fungus Purpureocillium lilacinum and their inhibition on phytophthora revealed by genome mining.</title>
        <authorList>
            <person name="Wang G."/>
            <person name="Liu Z."/>
            <person name="Lin R."/>
            <person name="Li E."/>
            <person name="Mao Z."/>
            <person name="Ling J."/>
            <person name="Yang Y."/>
            <person name="Yin W.B."/>
            <person name="Xie B."/>
        </authorList>
    </citation>
    <scope>NUCLEOTIDE SEQUENCE [LARGE SCALE GENOMIC DNA]</scope>
    <source>
        <strain evidence="10">170</strain>
    </source>
</reference>
<proteinExistence type="inferred from homology"/>
<dbReference type="NCBIfam" id="TIGR00728">
    <property type="entry name" value="OPT_sfam"/>
    <property type="match status" value="1"/>
</dbReference>
<keyword evidence="11" id="KW-1185">Reference proteome</keyword>
<dbReference type="Pfam" id="PF03169">
    <property type="entry name" value="OPT"/>
    <property type="match status" value="1"/>
</dbReference>
<name>A0A179G4R9_METCM</name>
<dbReference type="GO" id="GO:0035673">
    <property type="term" value="F:oligopeptide transmembrane transporter activity"/>
    <property type="evidence" value="ECO:0007669"/>
    <property type="project" value="InterPro"/>
</dbReference>
<feature type="transmembrane region" description="Helical" evidence="9">
    <location>
        <begin position="770"/>
        <end position="792"/>
    </location>
</feature>
<sequence length="1097" mass="123050">MTSKDNIVPTSDPHAVFSRTNAATQDGLGDIRQHRRRPTISQLAIQRHKDTKDHLNCAGMADQTSNPQPGTLLAPSEVACGDATGTERLSGAFRVSGLNHGEGILRRREGRIFYLPAVSSTLVQGSLLILNDQRRTCSAQASTSRVVRGRHLKRPGYYGEAKLYYPVVLLEGTQDAAYAELEVSAKHIPMKEHQTTDGPMPATDPTVQVEKSRATEGDGQDEVAQVENIVEAVREGQTISPAMREKISEHYAELTQDTNAAPEGDVNAILERILAMTEEEAVDVLVGAIAFHKDDPNFPSETMARIKHLVQGSKVADMDDADWSFEVRTEASMIKYHSPYPEVRSVTDPFDDPTIPVETFRAYFLGLVFMAGATSLNTFFSPRQPAISIGSNVLQLLVAPCGLFLAKTLPDWGFTVRGTRHSLNPGPWSYKEQMFATIIFTVANNVGGTYYVYLVQKLPQYLDQSWVSFGYEIVLALAVQFFGFGFAGLLRRFVVFPVTAIWPKILPILALNRALIKPEKKNEVINGWGLTRYKFFFLTFGAMFLYFWIPNTLFTALRSFNWLTWIAPENFALGMITGFYGGMGFNPVATFDWNVAGTGFLITPWWSAIQQYGARVLSGLIIIGMYWGNYYWAAYTPINSNEAFNNKGEIYNVTIISDGNGGINMDEYKKYGPPYFSGANVFGQGAWFAWYPLTLFYVSIKYWDMLKKSGREMWRSIRYRTSIWEGNTDSHSRMMGQYKEVPDWWFFAILLVSMGFGIAALKVWPTHTPWWIVLTVIGLSGVFLIPSALLMASANVNMGFNVLFQLLAGVWFAGNASAQIIVTAFGSNFNAQADTYISDQKIAHYAKLPPRAVFRGQMLAACLNTFIFIGMLNWMVDNFDNGTLCTWNNANHFVCTDAVLVFASAVEYGAFGVKNMFKLYPILPWCFLMGSLIGIAWGVVQRFGPAIRDSARRRWSEARFATWNRYLFYPLGMLNMFDPAVTWHGALNWTGGNNLSYATNGIYISFVFMYWIKRRYNAWWEKYNYILESGFDVGVAISAIVQTLALSFGAHVTLKWWGNTVATAGVDFKSYNQNATLLPIPPVGYFGIPPEEYPMDF</sequence>
<dbReference type="KEGG" id="pchm:VFPPC_00357"/>
<dbReference type="InterPro" id="IPR004648">
    <property type="entry name" value="Oligpept_transpt"/>
</dbReference>
<comment type="subcellular location">
    <subcellularLocation>
        <location evidence="1">Membrane</location>
        <topology evidence="1">Multi-pass membrane protein</topology>
    </subcellularLocation>
</comment>
<evidence type="ECO:0000256" key="2">
    <source>
        <dbReference type="ARBA" id="ARBA00008807"/>
    </source>
</evidence>
<evidence type="ECO:0000313" key="10">
    <source>
        <dbReference type="EMBL" id="OAQ72361.2"/>
    </source>
</evidence>
<feature type="transmembrane region" description="Helical" evidence="9">
    <location>
        <begin position="466"/>
        <end position="487"/>
    </location>
</feature>
<keyword evidence="8 9" id="KW-0472">Membrane</keyword>
<keyword evidence="3" id="KW-0813">Transport</keyword>
<protein>
    <submittedName>
        <fullName evidence="10">Oligopeptide transporter protein</fullName>
    </submittedName>
</protein>
<dbReference type="RefSeq" id="XP_022284663.1">
    <property type="nucleotide sequence ID" value="XM_022428168.1"/>
</dbReference>
<feature type="transmembrane region" description="Helical" evidence="9">
    <location>
        <begin position="434"/>
        <end position="454"/>
    </location>
</feature>
<comment type="caution">
    <text evidence="10">The sequence shown here is derived from an EMBL/GenBank/DDBJ whole genome shotgun (WGS) entry which is preliminary data.</text>
</comment>
<comment type="similarity">
    <text evidence="2">Belongs to the oligopeptide OPT transporter family.</text>
</comment>
<keyword evidence="6" id="KW-0653">Protein transport</keyword>
<feature type="transmembrane region" description="Helical" evidence="9">
    <location>
        <begin position="995"/>
        <end position="1012"/>
    </location>
</feature>
<evidence type="ECO:0000313" key="11">
    <source>
        <dbReference type="Proteomes" id="UP000078397"/>
    </source>
</evidence>
<dbReference type="AlphaFoldDB" id="A0A179G4R9"/>
<evidence type="ECO:0000256" key="5">
    <source>
        <dbReference type="ARBA" id="ARBA00022856"/>
    </source>
</evidence>